<gene>
    <name evidence="1" type="ORF">B1C78_15785</name>
</gene>
<accession>A0A1V3NAZ4</accession>
<comment type="caution">
    <text evidence="1">The sequence shown here is derived from an EMBL/GenBank/DDBJ whole genome shotgun (WGS) entry which is preliminary data.</text>
</comment>
<dbReference type="AlphaFoldDB" id="A0A1V3NAZ4"/>
<evidence type="ECO:0000313" key="1">
    <source>
        <dbReference type="EMBL" id="OOG21976.1"/>
    </source>
</evidence>
<dbReference type="OrthoDB" id="5782634at2"/>
<dbReference type="Proteomes" id="UP000189462">
    <property type="component" value="Unassembled WGS sequence"/>
</dbReference>
<keyword evidence="2" id="KW-1185">Reference proteome</keyword>
<proteinExistence type="predicted"/>
<dbReference type="EMBL" id="MVBK01000117">
    <property type="protein sequence ID" value="OOG21976.1"/>
    <property type="molecule type" value="Genomic_DNA"/>
</dbReference>
<name>A0A1V3NAZ4_9GAMM</name>
<reference evidence="1 2" key="1">
    <citation type="submission" date="2017-02" db="EMBL/GenBank/DDBJ databases">
        <title>Genomic diversity within the haloalkaliphilic genus Thioalkalivibrio.</title>
        <authorList>
            <person name="Ahn A.-C."/>
            <person name="Meier-Kolthoff J."/>
            <person name="Overmars L."/>
            <person name="Richter M."/>
            <person name="Woyke T."/>
            <person name="Sorokin D.Y."/>
            <person name="Muyzer G."/>
        </authorList>
    </citation>
    <scope>NUCLEOTIDE SEQUENCE [LARGE SCALE GENOMIC DNA]</scope>
    <source>
        <strain evidence="1 2">ALJD</strain>
    </source>
</reference>
<sequence length="158" mass="16857">MTSSVCRQCGADVSLVHVDHIEGEEGGIRVVIDGLPVLNCASGHKRFTTPDFPLEFVQRLAESGALDEVTPAVKKGLFRTRLLCPSCGQEVSTETNGDLDGKAQVEVPDGDPVAVKVKVPLFRCPGCNQEVTEPKSGLERDLMQAVANAFRSAEIPPG</sequence>
<organism evidence="1 2">
    <name type="scientific">Thioalkalivibrio denitrificans</name>
    <dbReference type="NCBI Taxonomy" id="108003"/>
    <lineage>
        <taxon>Bacteria</taxon>
        <taxon>Pseudomonadati</taxon>
        <taxon>Pseudomonadota</taxon>
        <taxon>Gammaproteobacteria</taxon>
        <taxon>Chromatiales</taxon>
        <taxon>Ectothiorhodospiraceae</taxon>
        <taxon>Thioalkalivibrio</taxon>
    </lineage>
</organism>
<protein>
    <submittedName>
        <fullName evidence="1">Uncharacterized protein</fullName>
    </submittedName>
</protein>
<evidence type="ECO:0000313" key="2">
    <source>
        <dbReference type="Proteomes" id="UP000189462"/>
    </source>
</evidence>
<dbReference type="RefSeq" id="WP_077280114.1">
    <property type="nucleotide sequence ID" value="NZ_MVBK01000117.1"/>
</dbReference>